<dbReference type="Proteomes" id="UP001427805">
    <property type="component" value="Unassembled WGS sequence"/>
</dbReference>
<dbReference type="RefSeq" id="WP_346245032.1">
    <property type="nucleotide sequence ID" value="NZ_JBDIZK010000001.1"/>
</dbReference>
<reference evidence="1 2" key="1">
    <citation type="submission" date="2024-05" db="EMBL/GenBank/DDBJ databases">
        <title>Sphingomonas sp. HF-S3 16S ribosomal RNA gene Genome sequencing and assembly.</title>
        <authorList>
            <person name="Lee H."/>
        </authorList>
    </citation>
    <scope>NUCLEOTIDE SEQUENCE [LARGE SCALE GENOMIC DNA]</scope>
    <source>
        <strain evidence="1 2">HF-S3</strain>
    </source>
</reference>
<proteinExistence type="predicted"/>
<organism evidence="1 2">
    <name type="scientific">Sphingomonas rustica</name>
    <dbReference type="NCBI Taxonomy" id="3103142"/>
    <lineage>
        <taxon>Bacteria</taxon>
        <taxon>Pseudomonadati</taxon>
        <taxon>Pseudomonadota</taxon>
        <taxon>Alphaproteobacteria</taxon>
        <taxon>Sphingomonadales</taxon>
        <taxon>Sphingomonadaceae</taxon>
        <taxon>Sphingomonas</taxon>
    </lineage>
</organism>
<comment type="caution">
    <text evidence="1">The sequence shown here is derived from an EMBL/GenBank/DDBJ whole genome shotgun (WGS) entry which is preliminary data.</text>
</comment>
<dbReference type="NCBIfam" id="NF041267">
    <property type="entry name" value="relax_RlxS"/>
    <property type="match status" value="1"/>
</dbReference>
<name>A0ABV0B5A1_9SPHN</name>
<sequence length="654" mass="72503">MSEDEFTPKLGRPGAKDGKRLAKYGGRVLAAARLAGSKTGVRSGRFDGSRIGRGASIGRLLASGDRFADARTRRAVVKVRLVRMAGSGFAAARAHLRYIQRDGVTRDGSPGELYGRELDATDGKAFLERCAGDRHQFRFIVSAEDGAEYPDLKPYVRRLMAQAEHDLGTRLDWIAVDHFNTDQPHTHIMLRGVDDQGQNLVIAREYIAHGLRERAAELATLDLGPRTDREIEERLRHDVTQERLTAIDRRLIRRMDADRVTGPAHNDPFQQAVATGRLRKLGAMGLAEDLGAGRWRLADGLEQALRDMGERGDIIRLMQRELTACRVERAQADRVIDRELRTPVVGCVLRRGFADELRDRHYLIIDGTDGRAHYLDIGLGSAIDPTPQGSIVRITPRTLAVREVDRTIAAVAASQGGCYSVALHLEHDPQTSRAFAEAHVRRLEAMRRSGLVDRQSDGSFRIPDDHLERVATYEARLLRDRPVVIETLSPIPLEKLPSADAATWLDRALAGEDSVSARDAGFGREVRVALAARRQWLVEQGLAEIGSDDQVRLKRGMLAALQRRELLRVASGLSEELGKAFVEVGQGAKIEGRLTRKVELAGGRYGLVERSRDFTLVPWRSILERELGKPVAGVARSEGINWQLGRNRSGPQIS</sequence>
<dbReference type="Pfam" id="PF11843">
    <property type="entry name" value="DUF3363"/>
    <property type="match status" value="1"/>
</dbReference>
<evidence type="ECO:0000313" key="1">
    <source>
        <dbReference type="EMBL" id="MEN3746041.1"/>
    </source>
</evidence>
<dbReference type="EMBL" id="JBDIZK010000001">
    <property type="protein sequence ID" value="MEN3746041.1"/>
    <property type="molecule type" value="Genomic_DNA"/>
</dbReference>
<keyword evidence="2" id="KW-1185">Reference proteome</keyword>
<accession>A0ABV0B5A1</accession>
<protein>
    <submittedName>
        <fullName evidence="1">Relaxase/mobilization nuclease RlxS</fullName>
    </submittedName>
</protein>
<evidence type="ECO:0000313" key="2">
    <source>
        <dbReference type="Proteomes" id="UP001427805"/>
    </source>
</evidence>
<dbReference type="InterPro" id="IPR021795">
    <property type="entry name" value="DUF3363"/>
</dbReference>
<gene>
    <name evidence="1" type="primary">rlxS</name>
    <name evidence="1" type="ORF">TPR58_02590</name>
</gene>